<dbReference type="AlphaFoldDB" id="A0A9Q1I3U1"/>
<comment type="caution">
    <text evidence="1">The sequence shown here is derived from an EMBL/GenBank/DDBJ whole genome shotgun (WGS) entry which is preliminary data.</text>
</comment>
<accession>A0A9Q1I3U1</accession>
<reference evidence="1" key="1">
    <citation type="journal article" date="2023" name="Science">
        <title>Genome structures resolve the early diversification of teleost fishes.</title>
        <authorList>
            <person name="Parey E."/>
            <person name="Louis A."/>
            <person name="Montfort J."/>
            <person name="Bouchez O."/>
            <person name="Roques C."/>
            <person name="Iampietro C."/>
            <person name="Lluch J."/>
            <person name="Castinel A."/>
            <person name="Donnadieu C."/>
            <person name="Desvignes T."/>
            <person name="Floi Bucao C."/>
            <person name="Jouanno E."/>
            <person name="Wen M."/>
            <person name="Mejri S."/>
            <person name="Dirks R."/>
            <person name="Jansen H."/>
            <person name="Henkel C."/>
            <person name="Chen W.J."/>
            <person name="Zahm M."/>
            <person name="Cabau C."/>
            <person name="Klopp C."/>
            <person name="Thompson A.W."/>
            <person name="Robinson-Rechavi M."/>
            <person name="Braasch I."/>
            <person name="Lecointre G."/>
            <person name="Bobe J."/>
            <person name="Postlethwait J.H."/>
            <person name="Berthelot C."/>
            <person name="Roest Crollius H."/>
            <person name="Guiguen Y."/>
        </authorList>
    </citation>
    <scope>NUCLEOTIDE SEQUENCE</scope>
    <source>
        <strain evidence="1">Concon-B</strain>
    </source>
</reference>
<name>A0A9Q1I3U1_CONCO</name>
<sequence length="82" mass="8772">MSCSAFILARQSRSASARQHCAAHAQQCLHSRPAAYGVERNLSAAVFDAESAALLIKSPFSISHTNYTNLGMDSQEGSTTEL</sequence>
<keyword evidence="2" id="KW-1185">Reference proteome</keyword>
<protein>
    <submittedName>
        <fullName evidence="1">Uncharacterized protein</fullName>
    </submittedName>
</protein>
<gene>
    <name evidence="1" type="ORF">COCON_G00051160</name>
</gene>
<dbReference type="EMBL" id="JAFJMO010000003">
    <property type="protein sequence ID" value="KAJ8282597.1"/>
    <property type="molecule type" value="Genomic_DNA"/>
</dbReference>
<proteinExistence type="predicted"/>
<dbReference type="Proteomes" id="UP001152803">
    <property type="component" value="Unassembled WGS sequence"/>
</dbReference>
<organism evidence="1 2">
    <name type="scientific">Conger conger</name>
    <name type="common">Conger eel</name>
    <name type="synonym">Muraena conger</name>
    <dbReference type="NCBI Taxonomy" id="82655"/>
    <lineage>
        <taxon>Eukaryota</taxon>
        <taxon>Metazoa</taxon>
        <taxon>Chordata</taxon>
        <taxon>Craniata</taxon>
        <taxon>Vertebrata</taxon>
        <taxon>Euteleostomi</taxon>
        <taxon>Actinopterygii</taxon>
        <taxon>Neopterygii</taxon>
        <taxon>Teleostei</taxon>
        <taxon>Anguilliformes</taxon>
        <taxon>Congridae</taxon>
        <taxon>Conger</taxon>
    </lineage>
</organism>
<evidence type="ECO:0000313" key="2">
    <source>
        <dbReference type="Proteomes" id="UP001152803"/>
    </source>
</evidence>
<evidence type="ECO:0000313" key="1">
    <source>
        <dbReference type="EMBL" id="KAJ8282597.1"/>
    </source>
</evidence>